<organism evidence="1 2">
    <name type="scientific">Paramecium sonneborni</name>
    <dbReference type="NCBI Taxonomy" id="65129"/>
    <lineage>
        <taxon>Eukaryota</taxon>
        <taxon>Sar</taxon>
        <taxon>Alveolata</taxon>
        <taxon>Ciliophora</taxon>
        <taxon>Intramacronucleata</taxon>
        <taxon>Oligohymenophorea</taxon>
        <taxon>Peniculida</taxon>
        <taxon>Parameciidae</taxon>
        <taxon>Paramecium</taxon>
    </lineage>
</organism>
<accession>A0A8S1QGX6</accession>
<dbReference type="Proteomes" id="UP000692954">
    <property type="component" value="Unassembled WGS sequence"/>
</dbReference>
<evidence type="ECO:0000313" key="2">
    <source>
        <dbReference type="Proteomes" id="UP000692954"/>
    </source>
</evidence>
<comment type="caution">
    <text evidence="1">The sequence shown here is derived from an EMBL/GenBank/DDBJ whole genome shotgun (WGS) entry which is preliminary data.</text>
</comment>
<dbReference type="AlphaFoldDB" id="A0A8S1QGX6"/>
<sequence length="82" mass="9568">MSLHSSYSYDSLRAVIFEKAIKECAKIQNYYHLSESSSDIKSNIFADSEKYIQDKEYIIEFVESQIILNNQQSSLSQFDTQQ</sequence>
<evidence type="ECO:0000313" key="1">
    <source>
        <dbReference type="EMBL" id="CAD8114556.1"/>
    </source>
</evidence>
<gene>
    <name evidence="1" type="ORF">PSON_ATCC_30995.1.T1060069</name>
</gene>
<proteinExistence type="predicted"/>
<keyword evidence="2" id="KW-1185">Reference proteome</keyword>
<name>A0A8S1QGX6_9CILI</name>
<reference evidence="1" key="1">
    <citation type="submission" date="2021-01" db="EMBL/GenBank/DDBJ databases">
        <authorList>
            <consortium name="Genoscope - CEA"/>
            <person name="William W."/>
        </authorList>
    </citation>
    <scope>NUCLEOTIDE SEQUENCE</scope>
</reference>
<dbReference type="EMBL" id="CAJJDN010000106">
    <property type="protein sequence ID" value="CAD8114556.1"/>
    <property type="molecule type" value="Genomic_DNA"/>
</dbReference>
<protein>
    <submittedName>
        <fullName evidence="1">Uncharacterized protein</fullName>
    </submittedName>
</protein>